<evidence type="ECO:0000256" key="1">
    <source>
        <dbReference type="SAM" id="MobiDB-lite"/>
    </source>
</evidence>
<gene>
    <name evidence="4" type="primary">pdaC</name>
    <name evidence="4" type="ORF">BN997_00229</name>
</gene>
<protein>
    <submittedName>
        <fullName evidence="4">Peptidoglycan-N-acetylmuramic acid deacetylase PdaC</fullName>
    </submittedName>
</protein>
<dbReference type="Gene3D" id="3.90.640.20">
    <property type="entry name" value="Heat-shock cognate protein, ATPase"/>
    <property type="match status" value="1"/>
</dbReference>
<evidence type="ECO:0000313" key="5">
    <source>
        <dbReference type="Proteomes" id="UP000040453"/>
    </source>
</evidence>
<dbReference type="Proteomes" id="UP000040453">
    <property type="component" value="Unassembled WGS sequence"/>
</dbReference>
<feature type="compositionally biased region" description="Basic and acidic residues" evidence="1">
    <location>
        <begin position="27"/>
        <end position="71"/>
    </location>
</feature>
<dbReference type="RefSeq" id="WP_042528892.1">
    <property type="nucleotide sequence ID" value="NZ_CDGG01000001.1"/>
</dbReference>
<evidence type="ECO:0000313" key="4">
    <source>
        <dbReference type="EMBL" id="CEI80426.1"/>
    </source>
</evidence>
<reference evidence="4 5" key="1">
    <citation type="submission" date="2014-11" db="EMBL/GenBank/DDBJ databases">
        <authorList>
            <person name="Urmite Genomes Urmite Genomes"/>
        </authorList>
    </citation>
    <scope>NUCLEOTIDE SEQUENCE [LARGE SCALE GENOMIC DNA]</scope>
    <source>
        <strain evidence="4 5">Oc5</strain>
    </source>
</reference>
<dbReference type="Pfam" id="PF11738">
    <property type="entry name" value="DUF3298"/>
    <property type="match status" value="1"/>
</dbReference>
<evidence type="ECO:0000259" key="3">
    <source>
        <dbReference type="Pfam" id="PF11738"/>
    </source>
</evidence>
<feature type="signal peptide" evidence="2">
    <location>
        <begin position="1"/>
        <end position="27"/>
    </location>
</feature>
<dbReference type="STRING" id="545501.BN997_00229"/>
<dbReference type="AlphaFoldDB" id="A0A0A1MMV6"/>
<keyword evidence="2" id="KW-0732">Signal</keyword>
<name>A0A0A1MMV6_9BACI</name>
<proteinExistence type="predicted"/>
<evidence type="ECO:0000256" key="2">
    <source>
        <dbReference type="SAM" id="SignalP"/>
    </source>
</evidence>
<accession>A0A0A1MMV6</accession>
<keyword evidence="5" id="KW-1185">Reference proteome</keyword>
<feature type="region of interest" description="Disordered" evidence="1">
    <location>
        <begin position="25"/>
        <end position="87"/>
    </location>
</feature>
<sequence length="307" mass="35259">MQRKCIILGLAILIFGLIGCSSNNNHASKETQEAAADDSRETVTEKEEVSNDADQKAEEPEGNKADVKSQDADEELKEDMTDEKTLEADIETGMGEAETNGEEQEDAAFLSPTSTEYDIEKVEKHGEWAEISAEYPVFGTEEADKAIEMEAKKHFEEFETEFEENEKLLAEISYEGGESLYFWEPTVTDDYISFMFGHVMDFGGPHPYTYQYPFNYDLKNQRELSIQDFVKNESQLSNLGDLIYNKLENEGPELDMLEEATQPEWDNFQRFILMEDSIIFHYEHYELGPYAYGVFDVEVTFDELNEL</sequence>
<feature type="compositionally biased region" description="Basic and acidic residues" evidence="1">
    <location>
        <begin position="78"/>
        <end position="87"/>
    </location>
</feature>
<dbReference type="InterPro" id="IPR021729">
    <property type="entry name" value="DUF3298"/>
</dbReference>
<feature type="chain" id="PRO_5001976171" evidence="2">
    <location>
        <begin position="28"/>
        <end position="307"/>
    </location>
</feature>
<dbReference type="PROSITE" id="PS51257">
    <property type="entry name" value="PROKAR_LIPOPROTEIN"/>
    <property type="match status" value="1"/>
</dbReference>
<feature type="domain" description="DUF3298" evidence="3">
    <location>
        <begin position="229"/>
        <end position="301"/>
    </location>
</feature>
<dbReference type="Gene3D" id="3.30.565.40">
    <property type="entry name" value="Fervidobacterium nodosum Rt17-B1 like"/>
    <property type="match status" value="1"/>
</dbReference>
<organism evidence="4 5">
    <name type="scientific">Oceanobacillus oncorhynchi</name>
    <dbReference type="NCBI Taxonomy" id="545501"/>
    <lineage>
        <taxon>Bacteria</taxon>
        <taxon>Bacillati</taxon>
        <taxon>Bacillota</taxon>
        <taxon>Bacilli</taxon>
        <taxon>Bacillales</taxon>
        <taxon>Bacillaceae</taxon>
        <taxon>Oceanobacillus</taxon>
    </lineage>
</organism>
<dbReference type="EMBL" id="CDGG01000001">
    <property type="protein sequence ID" value="CEI80426.1"/>
    <property type="molecule type" value="Genomic_DNA"/>
</dbReference>
<dbReference type="InterPro" id="IPR037126">
    <property type="entry name" value="PdaC/RsiV-like_sf"/>
</dbReference>